<dbReference type="GO" id="GO:0032259">
    <property type="term" value="P:methylation"/>
    <property type="evidence" value="ECO:0007669"/>
    <property type="project" value="UniProtKB-KW"/>
</dbReference>
<gene>
    <name evidence="4" type="ORF">HMPREF9709_00032</name>
</gene>
<dbReference type="Pfam" id="PF00588">
    <property type="entry name" value="SpoU_methylase"/>
    <property type="match status" value="1"/>
</dbReference>
<dbReference type="GO" id="GO:0006396">
    <property type="term" value="P:RNA processing"/>
    <property type="evidence" value="ECO:0007669"/>
    <property type="project" value="InterPro"/>
</dbReference>
<dbReference type="Gene3D" id="3.40.1280.10">
    <property type="match status" value="1"/>
</dbReference>
<dbReference type="EMBL" id="AGEI01000002">
    <property type="protein sequence ID" value="EHR36277.1"/>
    <property type="molecule type" value="Genomic_DNA"/>
</dbReference>
<dbReference type="PANTHER" id="PTHR43191">
    <property type="entry name" value="RRNA METHYLTRANSFERASE 3"/>
    <property type="match status" value="1"/>
</dbReference>
<feature type="domain" description="tRNA/rRNA methyltransferase SpoU type" evidence="3">
    <location>
        <begin position="94"/>
        <end position="231"/>
    </location>
</feature>
<dbReference type="InterPro" id="IPR051259">
    <property type="entry name" value="rRNA_Methyltransferase"/>
</dbReference>
<proteinExistence type="predicted"/>
<dbReference type="eggNOG" id="COG0566">
    <property type="taxonomic scope" value="Bacteria"/>
</dbReference>
<dbReference type="SUPFAM" id="SSF75217">
    <property type="entry name" value="alpha/beta knot"/>
    <property type="match status" value="1"/>
</dbReference>
<dbReference type="STRING" id="883114.HMPREF9709_00032"/>
<dbReference type="GO" id="GO:0003723">
    <property type="term" value="F:RNA binding"/>
    <property type="evidence" value="ECO:0007669"/>
    <property type="project" value="InterPro"/>
</dbReference>
<keyword evidence="5" id="KW-1185">Reference proteome</keyword>
<protein>
    <recommendedName>
        <fullName evidence="3">tRNA/rRNA methyltransferase SpoU type domain-containing protein</fullName>
    </recommendedName>
</protein>
<comment type="caution">
    <text evidence="4">The sequence shown here is derived from an EMBL/GenBank/DDBJ whole genome shotgun (WGS) entry which is preliminary data.</text>
</comment>
<keyword evidence="2" id="KW-0808">Transferase</keyword>
<evidence type="ECO:0000256" key="2">
    <source>
        <dbReference type="ARBA" id="ARBA00022679"/>
    </source>
</evidence>
<accession>H3NL21</accession>
<reference evidence="4 5" key="1">
    <citation type="submission" date="2012-01" db="EMBL/GenBank/DDBJ databases">
        <title>The Genome Sequence of Helcococcus kunzii ATCC 51366.</title>
        <authorList>
            <consortium name="The Broad Institute Genome Sequencing Platform"/>
            <person name="Earl A."/>
            <person name="Ward D."/>
            <person name="Feldgarden M."/>
            <person name="Gevers D."/>
            <person name="Huys G."/>
            <person name="Young S.K."/>
            <person name="Zeng Q."/>
            <person name="Gargeya S."/>
            <person name="Fitzgerald M."/>
            <person name="Haas B."/>
            <person name="Abouelleil A."/>
            <person name="Alvarado L."/>
            <person name="Arachchi H.M."/>
            <person name="Berlin A."/>
            <person name="Chapman S.B."/>
            <person name="Gearin G."/>
            <person name="Goldberg J."/>
            <person name="Griggs A."/>
            <person name="Gujja S."/>
            <person name="Hansen M."/>
            <person name="Heiman D."/>
            <person name="Howarth C."/>
            <person name="Larimer J."/>
            <person name="Lui A."/>
            <person name="MacDonald P.J.P."/>
            <person name="McCowen C."/>
            <person name="Montmayeur A."/>
            <person name="Murphy C."/>
            <person name="Neiman D."/>
            <person name="Pearson M."/>
            <person name="Priest M."/>
            <person name="Roberts A."/>
            <person name="Saif S."/>
            <person name="Shea T."/>
            <person name="Sisk P."/>
            <person name="Stolte C."/>
            <person name="Sykes S."/>
            <person name="Wortman J."/>
            <person name="Nusbaum C."/>
            <person name="Birren B."/>
        </authorList>
    </citation>
    <scope>NUCLEOTIDE SEQUENCE [LARGE SCALE GENOMIC DNA]</scope>
    <source>
        <strain evidence="4 5">ATCC 51366</strain>
    </source>
</reference>
<dbReference type="InterPro" id="IPR001537">
    <property type="entry name" value="SpoU_MeTrfase"/>
</dbReference>
<evidence type="ECO:0000256" key="1">
    <source>
        <dbReference type="ARBA" id="ARBA00022603"/>
    </source>
</evidence>
<organism evidence="4 5">
    <name type="scientific">Helcococcus kunzii ATCC 51366</name>
    <dbReference type="NCBI Taxonomy" id="883114"/>
    <lineage>
        <taxon>Bacteria</taxon>
        <taxon>Bacillati</taxon>
        <taxon>Bacillota</taxon>
        <taxon>Tissierellia</taxon>
        <taxon>Tissierellales</taxon>
        <taxon>Peptoniphilaceae</taxon>
        <taxon>Helcococcus</taxon>
    </lineage>
</organism>
<dbReference type="HOGENOM" id="CLU_021322_3_2_9"/>
<name>H3NL21_9FIRM</name>
<dbReference type="GO" id="GO:0008173">
    <property type="term" value="F:RNA methyltransferase activity"/>
    <property type="evidence" value="ECO:0007669"/>
    <property type="project" value="InterPro"/>
</dbReference>
<dbReference type="InterPro" id="IPR029026">
    <property type="entry name" value="tRNA_m1G_MTases_N"/>
</dbReference>
<dbReference type="Proteomes" id="UP000004191">
    <property type="component" value="Unassembled WGS sequence"/>
</dbReference>
<keyword evidence="1" id="KW-0489">Methyltransferase</keyword>
<dbReference type="InterPro" id="IPR029028">
    <property type="entry name" value="Alpha/beta_knot_MTases"/>
</dbReference>
<sequence length="242" mass="27918">MSKYKKYAKNEKYSYTLGPFPTWELIDNNSENIVAIFIDDRFNDKEKLINELEKKKIYYEIAPSAIRRIAEKDNTYVVGVFNKTNEEIISENNHVVLHNISDMGNLGTIIRSMAAFNVFDLALVGNTCDIYNPKVIRASMGSYFKIRVSFFDTMEEYIEKHKNNLYLFMLSNDEKDSIYNTKVVSPYSLVMGNEGAGLPDSFEKFGRKVFIPQSKEVDSLNLPIATSIGLYEFRRQDEINSI</sequence>
<evidence type="ECO:0000259" key="3">
    <source>
        <dbReference type="Pfam" id="PF00588"/>
    </source>
</evidence>
<dbReference type="RefSeq" id="WP_005396804.1">
    <property type="nucleotide sequence ID" value="NZ_JH601088.1"/>
</dbReference>
<dbReference type="AlphaFoldDB" id="H3NL21"/>
<evidence type="ECO:0000313" key="5">
    <source>
        <dbReference type="Proteomes" id="UP000004191"/>
    </source>
</evidence>
<evidence type="ECO:0000313" key="4">
    <source>
        <dbReference type="EMBL" id="EHR36277.1"/>
    </source>
</evidence>
<dbReference type="PANTHER" id="PTHR43191:SF2">
    <property type="entry name" value="RRNA METHYLTRANSFERASE 3, MITOCHONDRIAL"/>
    <property type="match status" value="1"/>
</dbReference>
<dbReference type="OrthoDB" id="9785673at2"/>
<dbReference type="GeneID" id="96998059"/>
<dbReference type="CDD" id="cd18082">
    <property type="entry name" value="SpoU-like_family"/>
    <property type="match status" value="1"/>
</dbReference>